<dbReference type="InterPro" id="IPR018511">
    <property type="entry name" value="Hemolysin-typ_Ca-bd_CS"/>
</dbReference>
<dbReference type="PANTHER" id="PTHR38340:SF1">
    <property type="entry name" value="S-LAYER PROTEIN"/>
    <property type="match status" value="1"/>
</dbReference>
<dbReference type="EMBL" id="CAADFN010000063">
    <property type="protein sequence ID" value="VFK19796.1"/>
    <property type="molecule type" value="Genomic_DNA"/>
</dbReference>
<evidence type="ECO:0000256" key="2">
    <source>
        <dbReference type="ARBA" id="ARBA00004613"/>
    </source>
</evidence>
<dbReference type="Gene3D" id="2.150.10.10">
    <property type="entry name" value="Serralysin-like metalloprotease, C-terminal"/>
    <property type="match status" value="8"/>
</dbReference>
<dbReference type="InterPro" id="IPR001343">
    <property type="entry name" value="Hemolysn_Ca-bd"/>
</dbReference>
<keyword evidence="5" id="KW-0677">Repeat</keyword>
<evidence type="ECO:0000256" key="5">
    <source>
        <dbReference type="ARBA" id="ARBA00022737"/>
    </source>
</evidence>
<dbReference type="GO" id="GO:0005509">
    <property type="term" value="F:calcium ion binding"/>
    <property type="evidence" value="ECO:0007669"/>
    <property type="project" value="InterPro"/>
</dbReference>
<feature type="region of interest" description="Disordered" evidence="9">
    <location>
        <begin position="648"/>
        <end position="680"/>
    </location>
</feature>
<dbReference type="GO" id="GO:0090729">
    <property type="term" value="F:toxin activity"/>
    <property type="evidence" value="ECO:0007669"/>
    <property type="project" value="UniProtKB-KW"/>
</dbReference>
<reference evidence="11" key="1">
    <citation type="submission" date="2019-02" db="EMBL/GenBank/DDBJ databases">
        <authorList>
            <person name="Gruber-Vodicka R. H."/>
            <person name="Seah K. B. B."/>
        </authorList>
    </citation>
    <scope>NUCLEOTIDE SEQUENCE</scope>
    <source>
        <strain evidence="11">BECK_BY7</strain>
    </source>
</reference>
<keyword evidence="8" id="KW-0472">Membrane</keyword>
<gene>
    <name evidence="11" type="ORF">BECKLFY1418C_GA0070996_10638</name>
</gene>
<evidence type="ECO:0000259" key="10">
    <source>
        <dbReference type="Pfam" id="PF06594"/>
    </source>
</evidence>
<evidence type="ECO:0000256" key="7">
    <source>
        <dbReference type="ARBA" id="ARBA00023026"/>
    </source>
</evidence>
<keyword evidence="3" id="KW-0964">Secreted</keyword>
<feature type="compositionally biased region" description="Basic and acidic residues" evidence="9">
    <location>
        <begin position="138"/>
        <end position="149"/>
    </location>
</feature>
<organism evidence="11">
    <name type="scientific">Candidatus Kentrum sp. LFY</name>
    <dbReference type="NCBI Taxonomy" id="2126342"/>
    <lineage>
        <taxon>Bacteria</taxon>
        <taxon>Pseudomonadati</taxon>
        <taxon>Pseudomonadota</taxon>
        <taxon>Gammaproteobacteria</taxon>
        <taxon>Candidatus Kentrum</taxon>
    </lineage>
</organism>
<keyword evidence="6" id="KW-0106">Calcium</keyword>
<dbReference type="GO" id="GO:0005576">
    <property type="term" value="C:extracellular region"/>
    <property type="evidence" value="ECO:0007669"/>
    <property type="project" value="UniProtKB-SubCell"/>
</dbReference>
<evidence type="ECO:0000256" key="9">
    <source>
        <dbReference type="SAM" id="MobiDB-lite"/>
    </source>
</evidence>
<keyword evidence="4" id="KW-0800">Toxin</keyword>
<evidence type="ECO:0000256" key="6">
    <source>
        <dbReference type="ARBA" id="ARBA00022837"/>
    </source>
</evidence>
<dbReference type="SUPFAM" id="SSF51120">
    <property type="entry name" value="beta-Roll"/>
    <property type="match status" value="4"/>
</dbReference>
<feature type="domain" description="Haemolysin-type calcium binding-related" evidence="10">
    <location>
        <begin position="744"/>
        <end position="783"/>
    </location>
</feature>
<feature type="domain" description="Haemolysin-type calcium binding-related" evidence="10">
    <location>
        <begin position="960"/>
        <end position="999"/>
    </location>
</feature>
<keyword evidence="7" id="KW-0843">Virulence</keyword>
<name>A0A450WRW0_9GAMM</name>
<dbReference type="PROSITE" id="PS00330">
    <property type="entry name" value="HEMOLYSIN_CALCIUM"/>
    <property type="match status" value="9"/>
</dbReference>
<evidence type="ECO:0000256" key="3">
    <source>
        <dbReference type="ARBA" id="ARBA00022525"/>
    </source>
</evidence>
<feature type="region of interest" description="Disordered" evidence="9">
    <location>
        <begin position="813"/>
        <end position="855"/>
    </location>
</feature>
<dbReference type="InterPro" id="IPR010566">
    <property type="entry name" value="Haemolys_ca-bd"/>
</dbReference>
<dbReference type="PANTHER" id="PTHR38340">
    <property type="entry name" value="S-LAYER PROTEIN"/>
    <property type="match status" value="1"/>
</dbReference>
<feature type="region of interest" description="Disordered" evidence="9">
    <location>
        <begin position="124"/>
        <end position="151"/>
    </location>
</feature>
<evidence type="ECO:0000256" key="4">
    <source>
        <dbReference type="ARBA" id="ARBA00022656"/>
    </source>
</evidence>
<protein>
    <submittedName>
        <fullName evidence="11">Ca2+-binding protein, RTX toxin-related</fullName>
    </submittedName>
</protein>
<feature type="region of interest" description="Disordered" evidence="9">
    <location>
        <begin position="1072"/>
        <end position="1112"/>
    </location>
</feature>
<dbReference type="AlphaFoldDB" id="A0A450WRW0"/>
<dbReference type="InterPro" id="IPR011049">
    <property type="entry name" value="Serralysin-like_metalloprot_C"/>
</dbReference>
<dbReference type="InterPro" id="IPR003995">
    <property type="entry name" value="RTX_toxin_determinant-A"/>
</dbReference>
<evidence type="ECO:0000256" key="8">
    <source>
        <dbReference type="ARBA" id="ARBA00023136"/>
    </source>
</evidence>
<accession>A0A450WRW0</accession>
<dbReference type="Pfam" id="PF00353">
    <property type="entry name" value="HemolysinCabind"/>
    <property type="match status" value="9"/>
</dbReference>
<feature type="domain" description="Haemolysin-type calcium binding-related" evidence="10">
    <location>
        <begin position="1175"/>
        <end position="1204"/>
    </location>
</feature>
<evidence type="ECO:0000256" key="1">
    <source>
        <dbReference type="ARBA" id="ARBA00004370"/>
    </source>
</evidence>
<dbReference type="GO" id="GO:0016020">
    <property type="term" value="C:membrane"/>
    <property type="evidence" value="ECO:0007669"/>
    <property type="project" value="UniProtKB-SubCell"/>
</dbReference>
<proteinExistence type="predicted"/>
<dbReference type="Pfam" id="PF06594">
    <property type="entry name" value="HCBP_related"/>
    <property type="match status" value="3"/>
</dbReference>
<dbReference type="InterPro" id="IPR050557">
    <property type="entry name" value="RTX_toxin/Mannuronan_C5-epim"/>
</dbReference>
<feature type="compositionally biased region" description="Low complexity" evidence="9">
    <location>
        <begin position="661"/>
        <end position="674"/>
    </location>
</feature>
<sequence length="1256" mass="133196">MPTIKVNIAKKGHPIENGIDESSAGHMWITMPDGTTTGFAPGGVTANDSNTYDPGYFSQDIEITQDQLKNLEDFLKNPDAHGFGTDDYNAFTNSCVDYTWAALEAAGQNPSGFEGDLWPGNNIDNIGGLGGNAGNTTEKGDKNSDRSIPRDPLVLDLDGDGVELTNLEGSQAYFDLDGDGFATRTAWLKGDDGFLALDRNQDGKINDIGELFGSPERTGYDELGDLDSNADGIIDASDERFADLKIWQDKNGDGVSQANELRALTEAGIASIDLTHRDVQAQQGSDAQIARQGTFTWADGSQGIATDVLFSSNATFSRFVGNVAMDSDIQAVANIKGYGKIADLHIAMSRDSHFKNSVLALFESPSTTSLLTDFEQLLTDWAGVDDISIDAIDPNHRLDVDSATGKVNFRLAKESFTLEQLGIIKQYAGMDALSLRDGQWQEDGEIVTTGGYYRQAYNQLSRNLLVKFAVANGLLSDVMPGLRYDATTDLLTTRAKIDAQAFDNALTRIASSHNDSEALSSQWLAVTALTEIDPESRATLMGSINRFLSSHTDPNVLVPAFTNSVFQRLELDFTLGTSGNDTLYGEETDGVILGLGGNDTLSGRDGNDTLSGGVGNDYVYGEKGNDTLLGNVGHDYLSGGAGDDTLNGDAGRDRLYGGDGNDTLDGGTGSDTLDGGYGNDTLRGGAGSGDYLTGGRGSDTYLFGSGDGDTRIYNYDRDSDSQDVLRFLKGINPGDVQAKRSSNDLQLTIKSTGEVITVQYFFYGNNYELNTVEFADGTTWDVETIKTKVLEGTEGADSIVGYASDDTIDGLGGNDTLSGRDGNDTLSGGAGDDRVYGENGNDTVSGNIGNDYLSGGAGDDTLNGDAGRDRLYGGAGNDTLDGGTGSDTLYGEYGNDTLRGGVGGEDYLDGGRGSDTYLFGSGDGDTRIYNYDRDSDSQDVLRFLKGINPGDVQAKRSSNDLQLTIKSTGEVITVQYFFYGNNYELNTVEFADGTTWDVETIKTKVLEGTEGADSIVGYASDDTIDGLGGNDTLSGRDGNDTLSGGVGDDYVYGEKGNDTLLGNVGRDYLSGGAGDDTLNGGTGRDRLYGGDGNDTLDGGTGSDTLDGGYGNDTLRGGAGSGDYLTGGRGSDTYVFDSGFGADTIYNYDSQAGSVDIARFDQISTEDLWFSRSSNHLKITVAGTDDQVTVSNWYSSDHYRLDRIEAGASVLLDNQVDQLVSAMAAYDVPTGAGAVVPQETKDELQAVLAETWQTMSS</sequence>
<dbReference type="PRINTS" id="PR00313">
    <property type="entry name" value="CABNDNGRPT"/>
</dbReference>
<dbReference type="PRINTS" id="PR01488">
    <property type="entry name" value="RTXTOXINA"/>
</dbReference>
<evidence type="ECO:0000313" key="11">
    <source>
        <dbReference type="EMBL" id="VFK19796.1"/>
    </source>
</evidence>
<comment type="subcellular location">
    <subcellularLocation>
        <location evidence="1">Membrane</location>
    </subcellularLocation>
    <subcellularLocation>
        <location evidence="2">Secreted</location>
    </subcellularLocation>
</comment>
<feature type="region of interest" description="Disordered" evidence="9">
    <location>
        <begin position="875"/>
        <end position="895"/>
    </location>
</feature>
<feature type="compositionally biased region" description="Low complexity" evidence="9">
    <location>
        <begin position="1093"/>
        <end position="1106"/>
    </location>
</feature>